<gene>
    <name evidence="2" type="ORF">K0M31_014075</name>
</gene>
<accession>A0AA40KTS8</accession>
<feature type="region of interest" description="Disordered" evidence="1">
    <location>
        <begin position="63"/>
        <end position="89"/>
    </location>
</feature>
<evidence type="ECO:0000313" key="2">
    <source>
        <dbReference type="EMBL" id="KAK1132690.1"/>
    </source>
</evidence>
<organism evidence="2 3">
    <name type="scientific">Melipona bicolor</name>
    <dbReference type="NCBI Taxonomy" id="60889"/>
    <lineage>
        <taxon>Eukaryota</taxon>
        <taxon>Metazoa</taxon>
        <taxon>Ecdysozoa</taxon>
        <taxon>Arthropoda</taxon>
        <taxon>Hexapoda</taxon>
        <taxon>Insecta</taxon>
        <taxon>Pterygota</taxon>
        <taxon>Neoptera</taxon>
        <taxon>Endopterygota</taxon>
        <taxon>Hymenoptera</taxon>
        <taxon>Apocrita</taxon>
        <taxon>Aculeata</taxon>
        <taxon>Apoidea</taxon>
        <taxon>Anthophila</taxon>
        <taxon>Apidae</taxon>
        <taxon>Melipona</taxon>
    </lineage>
</organism>
<name>A0AA40KTS8_9HYME</name>
<dbReference type="Proteomes" id="UP001177670">
    <property type="component" value="Unassembled WGS sequence"/>
</dbReference>
<keyword evidence="3" id="KW-1185">Reference proteome</keyword>
<proteinExistence type="predicted"/>
<evidence type="ECO:0000256" key="1">
    <source>
        <dbReference type="SAM" id="MobiDB-lite"/>
    </source>
</evidence>
<protein>
    <submittedName>
        <fullName evidence="2">Uncharacterized protein</fullName>
    </submittedName>
</protein>
<comment type="caution">
    <text evidence="2">The sequence shown here is derived from an EMBL/GenBank/DDBJ whole genome shotgun (WGS) entry which is preliminary data.</text>
</comment>
<evidence type="ECO:0000313" key="3">
    <source>
        <dbReference type="Proteomes" id="UP001177670"/>
    </source>
</evidence>
<dbReference type="EMBL" id="JAHYIQ010000004">
    <property type="protein sequence ID" value="KAK1132690.1"/>
    <property type="molecule type" value="Genomic_DNA"/>
</dbReference>
<reference evidence="2" key="1">
    <citation type="submission" date="2021-10" db="EMBL/GenBank/DDBJ databases">
        <title>Melipona bicolor Genome sequencing and assembly.</title>
        <authorList>
            <person name="Araujo N.S."/>
            <person name="Arias M.C."/>
        </authorList>
    </citation>
    <scope>NUCLEOTIDE SEQUENCE</scope>
    <source>
        <strain evidence="2">USP_2M_L1-L4_2017</strain>
        <tissue evidence="2">Whole body</tissue>
    </source>
</reference>
<dbReference type="AlphaFoldDB" id="A0AA40KTS8"/>
<sequence length="136" mass="15465">MQYLGQHFAFVSQKNPQSTSKKQLTRTNSIILQKTSLQNCVLLSTKPSTTICRSLKKRERESLRCPRQDGKLHGSKAERSIASRDLEPRESKCGGKCCLRGRGKKVKIGPWLSVAPVVDYVDYSEFEFMVIRMRAT</sequence>